<evidence type="ECO:0000256" key="2">
    <source>
        <dbReference type="ARBA" id="ARBA00004239"/>
    </source>
</evidence>
<dbReference type="PROSITE" id="PS51471">
    <property type="entry name" value="FE2OG_OXY"/>
    <property type="match status" value="1"/>
</dbReference>
<comment type="cofactor">
    <cofactor evidence="13">
        <name>Ca(2+)</name>
        <dbReference type="ChEBI" id="CHEBI:29108"/>
    </cofactor>
    <text evidence="13">Binds 1 Ca(2+) ion per subunit.</text>
</comment>
<keyword evidence="9" id="KW-0223">Dioxygenase</keyword>
<keyword evidence="4 13" id="KW-0479">Metal-binding</keyword>
<feature type="chain" id="PRO_5012164945" evidence="15">
    <location>
        <begin position="19"/>
        <end position="1001"/>
    </location>
</feature>
<keyword evidence="11" id="KW-0408">Iron</keyword>
<dbReference type="AlphaFoldDB" id="A0A1S9RPV5"/>
<keyword evidence="10" id="KW-0560">Oxidoreductase</keyword>
<dbReference type="SMART" id="SM00702">
    <property type="entry name" value="P4Hc"/>
    <property type="match status" value="1"/>
</dbReference>
<dbReference type="Gene3D" id="2.60.120.620">
    <property type="entry name" value="q2cbj1_9rhob like domain"/>
    <property type="match status" value="1"/>
</dbReference>
<name>A0A1S9RPV5_PENBI</name>
<feature type="binding site" evidence="13">
    <location>
        <position position="959"/>
    </location>
    <ligand>
        <name>Ca(2+)</name>
        <dbReference type="ChEBI" id="CHEBI:29108"/>
    </ligand>
</feature>
<gene>
    <name evidence="18" type="primary">aorO</name>
    <name evidence="18" type="ORF">PEBR_15489</name>
</gene>
<dbReference type="GO" id="GO:0006508">
    <property type="term" value="P:proteolysis"/>
    <property type="evidence" value="ECO:0007669"/>
    <property type="project" value="UniProtKB-KW"/>
</dbReference>
<evidence type="ECO:0000256" key="13">
    <source>
        <dbReference type="PROSITE-ProRule" id="PRU01032"/>
    </source>
</evidence>
<keyword evidence="8 13" id="KW-0106">Calcium</keyword>
<accession>A0A1S9RPV5</accession>
<keyword evidence="12" id="KW-0865">Zymogen</keyword>
<evidence type="ECO:0000256" key="11">
    <source>
        <dbReference type="ARBA" id="ARBA00023004"/>
    </source>
</evidence>
<evidence type="ECO:0000259" key="16">
    <source>
        <dbReference type="PROSITE" id="PS51471"/>
    </source>
</evidence>
<dbReference type="Pfam" id="PF09286">
    <property type="entry name" value="Pro-kuma_activ"/>
    <property type="match status" value="1"/>
</dbReference>
<dbReference type="GO" id="GO:0005576">
    <property type="term" value="C:extracellular region"/>
    <property type="evidence" value="ECO:0007669"/>
    <property type="project" value="UniProtKB-SubCell"/>
</dbReference>
<evidence type="ECO:0000256" key="9">
    <source>
        <dbReference type="ARBA" id="ARBA00022964"/>
    </source>
</evidence>
<evidence type="ECO:0000256" key="15">
    <source>
        <dbReference type="SAM" id="SignalP"/>
    </source>
</evidence>
<evidence type="ECO:0000313" key="18">
    <source>
        <dbReference type="EMBL" id="OOQ87542.1"/>
    </source>
</evidence>
<dbReference type="InterPro" id="IPR030400">
    <property type="entry name" value="Sedolisin_dom"/>
</dbReference>
<feature type="compositionally biased region" description="Polar residues" evidence="14">
    <location>
        <begin position="208"/>
        <end position="223"/>
    </location>
</feature>
<dbReference type="PANTHER" id="PTHR14218:SF19">
    <property type="entry name" value="SERINE PROTEASE AORO, PUTATIVE (AFU_ORTHOLOGUE AFUA_6G10250)-RELATED"/>
    <property type="match status" value="1"/>
</dbReference>
<evidence type="ECO:0000256" key="6">
    <source>
        <dbReference type="ARBA" id="ARBA00022801"/>
    </source>
</evidence>
<comment type="cofactor">
    <cofactor evidence="1">
        <name>L-ascorbate</name>
        <dbReference type="ChEBI" id="CHEBI:38290"/>
    </cofactor>
</comment>
<dbReference type="InterPro" id="IPR036852">
    <property type="entry name" value="Peptidase_S8/S53_dom_sf"/>
</dbReference>
<evidence type="ECO:0000256" key="5">
    <source>
        <dbReference type="ARBA" id="ARBA00022729"/>
    </source>
</evidence>
<evidence type="ECO:0000313" key="19">
    <source>
        <dbReference type="Proteomes" id="UP000190744"/>
    </source>
</evidence>
<dbReference type="Gene3D" id="3.40.50.200">
    <property type="entry name" value="Peptidase S8/S53 domain"/>
    <property type="match status" value="1"/>
</dbReference>
<dbReference type="GO" id="GO:0031418">
    <property type="term" value="F:L-ascorbic acid binding"/>
    <property type="evidence" value="ECO:0007669"/>
    <property type="project" value="InterPro"/>
</dbReference>
<evidence type="ECO:0000256" key="4">
    <source>
        <dbReference type="ARBA" id="ARBA00022723"/>
    </source>
</evidence>
<dbReference type="GO" id="GO:0051213">
    <property type="term" value="F:dioxygenase activity"/>
    <property type="evidence" value="ECO:0007669"/>
    <property type="project" value="UniProtKB-KW"/>
</dbReference>
<feature type="region of interest" description="Disordered" evidence="14">
    <location>
        <begin position="208"/>
        <end position="230"/>
    </location>
</feature>
<feature type="signal peptide" evidence="15">
    <location>
        <begin position="1"/>
        <end position="18"/>
    </location>
</feature>
<keyword evidence="7 13" id="KW-0720">Serine protease</keyword>
<dbReference type="EMBL" id="LJBN01000123">
    <property type="protein sequence ID" value="OOQ87542.1"/>
    <property type="molecule type" value="Genomic_DNA"/>
</dbReference>
<dbReference type="GO" id="GO:0005506">
    <property type="term" value="F:iron ion binding"/>
    <property type="evidence" value="ECO:0007669"/>
    <property type="project" value="InterPro"/>
</dbReference>
<dbReference type="InterPro" id="IPR044862">
    <property type="entry name" value="Pro_4_hyd_alph_FE2OG_OXY"/>
</dbReference>
<dbReference type="PROSITE" id="PS51695">
    <property type="entry name" value="SEDOLISIN"/>
    <property type="match status" value="1"/>
</dbReference>
<evidence type="ECO:0000256" key="1">
    <source>
        <dbReference type="ARBA" id="ARBA00001961"/>
    </source>
</evidence>
<evidence type="ECO:0000256" key="7">
    <source>
        <dbReference type="ARBA" id="ARBA00022825"/>
    </source>
</evidence>
<dbReference type="InterPro" id="IPR015366">
    <property type="entry name" value="S53_propep"/>
</dbReference>
<reference evidence="19" key="1">
    <citation type="submission" date="2015-09" db="EMBL/GenBank/DDBJ databases">
        <authorList>
            <person name="Fill T.P."/>
            <person name="Baretta J.F."/>
            <person name="de Almeida L.G."/>
            <person name="Rocha M."/>
            <person name="de Souza D.H."/>
            <person name="Malavazi I."/>
            <person name="Cerdeira L.T."/>
            <person name="Hong H."/>
            <person name="Samborskyy M."/>
            <person name="de Vasconcelos A.T."/>
            <person name="Leadlay P."/>
            <person name="Rodrigues-Filho E."/>
        </authorList>
    </citation>
    <scope>NUCLEOTIDE SEQUENCE [LARGE SCALE GENOMIC DNA]</scope>
    <source>
        <strain evidence="19">LaBioMMi 136</strain>
    </source>
</reference>
<evidence type="ECO:0000256" key="12">
    <source>
        <dbReference type="ARBA" id="ARBA00023145"/>
    </source>
</evidence>
<dbReference type="SUPFAM" id="SSF54897">
    <property type="entry name" value="Protease propeptides/inhibitors"/>
    <property type="match status" value="1"/>
</dbReference>
<evidence type="ECO:0000259" key="17">
    <source>
        <dbReference type="PROSITE" id="PS51695"/>
    </source>
</evidence>
<keyword evidence="5 15" id="KW-0732">Signal</keyword>
<evidence type="ECO:0000256" key="10">
    <source>
        <dbReference type="ARBA" id="ARBA00023002"/>
    </source>
</evidence>
<comment type="caution">
    <text evidence="18">The sequence shown here is derived from an EMBL/GenBank/DDBJ whole genome shotgun (WGS) entry which is preliminary data.</text>
</comment>
<evidence type="ECO:0000256" key="3">
    <source>
        <dbReference type="ARBA" id="ARBA00022670"/>
    </source>
</evidence>
<feature type="binding site" evidence="13">
    <location>
        <position position="960"/>
    </location>
    <ligand>
        <name>Ca(2+)</name>
        <dbReference type="ChEBI" id="CHEBI:29108"/>
    </ligand>
</feature>
<dbReference type="InterPro" id="IPR050819">
    <property type="entry name" value="Tripeptidyl-peptidase_I"/>
</dbReference>
<dbReference type="Pfam" id="PF13640">
    <property type="entry name" value="2OG-FeII_Oxy_3"/>
    <property type="match status" value="1"/>
</dbReference>
<dbReference type="InterPro" id="IPR006620">
    <property type="entry name" value="Pro_4_hyd_alph"/>
</dbReference>
<dbReference type="SMART" id="SM00944">
    <property type="entry name" value="Pro-kuma_activ"/>
    <property type="match status" value="1"/>
</dbReference>
<keyword evidence="3 13" id="KW-0645">Protease</keyword>
<dbReference type="InterPro" id="IPR005123">
    <property type="entry name" value="Oxoglu/Fe-dep_dioxygenase_dom"/>
</dbReference>
<comment type="subcellular location">
    <subcellularLocation>
        <location evidence="2">Secreted</location>
        <location evidence="2">Extracellular space</location>
    </subcellularLocation>
</comment>
<feature type="active site" description="Charge relay system" evidence="13">
    <location>
        <position position="918"/>
    </location>
</feature>
<dbReference type="GO" id="GO:0016705">
    <property type="term" value="F:oxidoreductase activity, acting on paired donors, with incorporation or reduction of molecular oxygen"/>
    <property type="evidence" value="ECO:0007669"/>
    <property type="project" value="InterPro"/>
</dbReference>
<dbReference type="SUPFAM" id="SSF52743">
    <property type="entry name" value="Subtilisin-like"/>
    <property type="match status" value="1"/>
</dbReference>
<dbReference type="CDD" id="cd11377">
    <property type="entry name" value="Pro-peptidase_S53"/>
    <property type="match status" value="1"/>
</dbReference>
<dbReference type="Proteomes" id="UP000190744">
    <property type="component" value="Unassembled WGS sequence"/>
</dbReference>
<dbReference type="GO" id="GO:0008240">
    <property type="term" value="F:tripeptidyl-peptidase activity"/>
    <property type="evidence" value="ECO:0007669"/>
    <property type="project" value="TreeGrafter"/>
</dbReference>
<keyword evidence="6 13" id="KW-0378">Hydrolase</keyword>
<dbReference type="CDD" id="cd04056">
    <property type="entry name" value="Peptidases_S53"/>
    <property type="match status" value="1"/>
</dbReference>
<evidence type="ECO:0000256" key="8">
    <source>
        <dbReference type="ARBA" id="ARBA00022837"/>
    </source>
</evidence>
<organism evidence="18 19">
    <name type="scientific">Penicillium brasilianum</name>
    <dbReference type="NCBI Taxonomy" id="104259"/>
    <lineage>
        <taxon>Eukaryota</taxon>
        <taxon>Fungi</taxon>
        <taxon>Dikarya</taxon>
        <taxon>Ascomycota</taxon>
        <taxon>Pezizomycotina</taxon>
        <taxon>Eurotiomycetes</taxon>
        <taxon>Eurotiomycetidae</taxon>
        <taxon>Eurotiales</taxon>
        <taxon>Aspergillaceae</taxon>
        <taxon>Penicillium</taxon>
    </lineage>
</organism>
<feature type="binding site" evidence="13">
    <location>
        <position position="978"/>
    </location>
    <ligand>
        <name>Ca(2+)</name>
        <dbReference type="ChEBI" id="CHEBI:29108"/>
    </ligand>
</feature>
<evidence type="ECO:0000256" key="14">
    <source>
        <dbReference type="SAM" id="MobiDB-lite"/>
    </source>
</evidence>
<feature type="domain" description="Peptidase S53" evidence="17">
    <location>
        <begin position="584"/>
        <end position="1000"/>
    </location>
</feature>
<protein>
    <submittedName>
        <fullName evidence="18">Aorsin</fullName>
    </submittedName>
</protein>
<sequence length="1001" mass="110716">MKIAQCIAILAMASASLATPTPTKRDANVDIESYPYDFGFLEEKRAPAEEKRAVDIESYPYDFGFLTEEKRDAPEKRNVDIESYPYDFGFLSEEKRDAPEKRNVDIESYPYDFGFLSEEKRDASEKRNVDIESYPYDFGFFYGFYLYSNNTGYVAHWWSKEAACKIPSYKTQIVSEDPLLVYIDNFVSEAEASRLLDIGKTQFAPSKLSTGASGEAYRSSQSAGLPPSDPSVSCVGSRALSLMASLTEPSDDFGIPQLVTYQPGQQYKLHYDWFQESMRYKDGRLCNRVASVFVFLEADCTGGETYFPRIASTASSLVDDGKAIWNATFEGIMFKPIPGNALFWINLPDNGKGDKRVIHGGLPVHTGTKTGMNIWPLKSNALPSAHAVHEKRDRVPSEWRLVGQPRPDSLLRVRIGLKQNNLHRADEYLLDVSHPRSSNYGKYWSADQLIDTFAPSNRTIALARSWLIESGISDARIFLNRNKGWLELVATAGEAEELLHTQYFQYQNVHTGQSVLACDQYHVPHSIQEHIDYVEPGIRLPVFQQQQKFLHKRDKILIHGASGQMHLPDSDDRDVLTSLGCDKLITPDCVRALYKIPLATKSHPQNSLGIFQEDNYFHAEDLDLFFENQTTNIPLGTRPLEVMIANTDGGGSSSKFGLESALDLQVAYPIVYPQTITVYQTNDHLDAQYSSQGFLDGFLNAIDGSYCTDCALGKCDGERANPNPPASDNRILCGIYKPPNVISISYGGPEQNFPIAYQRRQCNEYMKLGLQGVSVLFASGDNGVAGHDGCLGPKKDIFSPTFPANCPYVTSVGGTKVLPEHAPSVPESALYNSDGKNILSSGGGFSNVFQAPSYQTAAISKYFATSNPEYSYYEGNWTSGGDSGLYNRLGRGYPDVAAVADNIALWYKAKFGHTGGTSASAPIFAAIINRIIDERLAIGKGPLGFLNPVLYDNEWALNDIVNGSNPGCGTEGFRAAVGWDPVTGLGTPDYEKMLHLFLGLP</sequence>
<feature type="binding site" evidence="13">
    <location>
        <position position="980"/>
    </location>
    <ligand>
        <name>Ca(2+)</name>
        <dbReference type="ChEBI" id="CHEBI:29108"/>
    </ligand>
</feature>
<feature type="active site" description="Charge relay system" evidence="13">
    <location>
        <position position="659"/>
    </location>
</feature>
<feature type="active site" description="Charge relay system" evidence="13">
    <location>
        <position position="663"/>
    </location>
</feature>
<dbReference type="GO" id="GO:0004252">
    <property type="term" value="F:serine-type endopeptidase activity"/>
    <property type="evidence" value="ECO:0007669"/>
    <property type="project" value="UniProtKB-UniRule"/>
</dbReference>
<feature type="domain" description="Fe2OG dioxygenase" evidence="16">
    <location>
        <begin position="252"/>
        <end position="378"/>
    </location>
</feature>
<proteinExistence type="predicted"/>
<dbReference type="PANTHER" id="PTHR14218">
    <property type="entry name" value="PROTEASE S8 TRIPEPTIDYL PEPTIDASE I CLN2"/>
    <property type="match status" value="1"/>
</dbReference>